<dbReference type="PANTHER" id="PTHR37984:SF9">
    <property type="entry name" value="INTEGRASE CATALYTIC DOMAIN-CONTAINING PROTEIN"/>
    <property type="match status" value="1"/>
</dbReference>
<name>A0AAQ4E0A5_AMBAM</name>
<accession>A0AAQ4E0A5</accession>
<dbReference type="SUPFAM" id="SSF56672">
    <property type="entry name" value="DNA/RNA polymerases"/>
    <property type="match status" value="1"/>
</dbReference>
<protein>
    <recommendedName>
        <fullName evidence="3">Reverse transcriptase/retrotransposon-derived protein RNase H-like domain-containing protein</fullName>
    </recommendedName>
</protein>
<dbReference type="Proteomes" id="UP001321473">
    <property type="component" value="Unassembled WGS sequence"/>
</dbReference>
<keyword evidence="2" id="KW-1185">Reference proteome</keyword>
<dbReference type="InterPro" id="IPR050951">
    <property type="entry name" value="Retrovirus_Pol_polyprotein"/>
</dbReference>
<evidence type="ECO:0000313" key="1">
    <source>
        <dbReference type="EMBL" id="KAK8768145.1"/>
    </source>
</evidence>
<dbReference type="EMBL" id="JARKHS020024437">
    <property type="protein sequence ID" value="KAK8768145.1"/>
    <property type="molecule type" value="Genomic_DNA"/>
</dbReference>
<sequence>MDDDRQGAVTVTEALDLLDEALKRIIVTGLRMDLRNCQFVRDKVQFLGYVIKAEGRTLDKTRVGAIDKFEPHRNEKTLFSFLQFANHYRKFVPQFSKFTHPLRQLLAKDAAFVWTGEHQQIVDAVQTA</sequence>
<dbReference type="PANTHER" id="PTHR37984">
    <property type="entry name" value="PROTEIN CBG26694"/>
    <property type="match status" value="1"/>
</dbReference>
<evidence type="ECO:0000313" key="2">
    <source>
        <dbReference type="Proteomes" id="UP001321473"/>
    </source>
</evidence>
<dbReference type="Gene3D" id="3.30.70.270">
    <property type="match status" value="2"/>
</dbReference>
<reference evidence="1 2" key="1">
    <citation type="journal article" date="2023" name="Arcadia Sci">
        <title>De novo assembly of a long-read Amblyomma americanum tick genome.</title>
        <authorList>
            <person name="Chou S."/>
            <person name="Poskanzer K.E."/>
            <person name="Rollins M."/>
            <person name="Thuy-Boun P.S."/>
        </authorList>
    </citation>
    <scope>NUCLEOTIDE SEQUENCE [LARGE SCALE GENOMIC DNA]</scope>
    <source>
        <strain evidence="1">F_SG_1</strain>
        <tissue evidence="1">Salivary glands</tissue>
    </source>
</reference>
<dbReference type="AlphaFoldDB" id="A0AAQ4E0A5"/>
<gene>
    <name evidence="1" type="ORF">V5799_005076</name>
</gene>
<comment type="caution">
    <text evidence="1">The sequence shown here is derived from an EMBL/GenBank/DDBJ whole genome shotgun (WGS) entry which is preliminary data.</text>
</comment>
<organism evidence="1 2">
    <name type="scientific">Amblyomma americanum</name>
    <name type="common">Lone star tick</name>
    <dbReference type="NCBI Taxonomy" id="6943"/>
    <lineage>
        <taxon>Eukaryota</taxon>
        <taxon>Metazoa</taxon>
        <taxon>Ecdysozoa</taxon>
        <taxon>Arthropoda</taxon>
        <taxon>Chelicerata</taxon>
        <taxon>Arachnida</taxon>
        <taxon>Acari</taxon>
        <taxon>Parasitiformes</taxon>
        <taxon>Ixodida</taxon>
        <taxon>Ixodoidea</taxon>
        <taxon>Ixodidae</taxon>
        <taxon>Amblyomminae</taxon>
        <taxon>Amblyomma</taxon>
    </lineage>
</organism>
<proteinExistence type="predicted"/>
<evidence type="ECO:0008006" key="3">
    <source>
        <dbReference type="Google" id="ProtNLM"/>
    </source>
</evidence>
<dbReference type="InterPro" id="IPR043128">
    <property type="entry name" value="Rev_trsase/Diguanyl_cyclase"/>
</dbReference>
<dbReference type="GO" id="GO:0071897">
    <property type="term" value="P:DNA biosynthetic process"/>
    <property type="evidence" value="ECO:0007669"/>
    <property type="project" value="UniProtKB-ARBA"/>
</dbReference>
<dbReference type="InterPro" id="IPR043502">
    <property type="entry name" value="DNA/RNA_pol_sf"/>
</dbReference>